<dbReference type="EMBL" id="BAAATD010000002">
    <property type="protein sequence ID" value="GAA2583504.1"/>
    <property type="molecule type" value="Genomic_DNA"/>
</dbReference>
<evidence type="ECO:0000256" key="2">
    <source>
        <dbReference type="SAM" id="SignalP"/>
    </source>
</evidence>
<feature type="transmembrane region" description="Helical" evidence="1">
    <location>
        <begin position="113"/>
        <end position="134"/>
    </location>
</feature>
<dbReference type="Gene3D" id="1.20.1250.20">
    <property type="entry name" value="MFS general substrate transporter like domains"/>
    <property type="match status" value="2"/>
</dbReference>
<proteinExistence type="predicted"/>
<feature type="transmembrane region" description="Helical" evidence="1">
    <location>
        <begin position="88"/>
        <end position="107"/>
    </location>
</feature>
<dbReference type="InterPro" id="IPR036259">
    <property type="entry name" value="MFS_trans_sf"/>
</dbReference>
<dbReference type="SUPFAM" id="SSF103473">
    <property type="entry name" value="MFS general substrate transporter"/>
    <property type="match status" value="1"/>
</dbReference>
<gene>
    <name evidence="3" type="ORF">GCM10010411_15220</name>
</gene>
<keyword evidence="4" id="KW-1185">Reference proteome</keyword>
<evidence type="ECO:0000313" key="4">
    <source>
        <dbReference type="Proteomes" id="UP001501509"/>
    </source>
</evidence>
<feature type="transmembrane region" description="Helical" evidence="1">
    <location>
        <begin position="350"/>
        <end position="369"/>
    </location>
</feature>
<feature type="signal peptide" evidence="2">
    <location>
        <begin position="1"/>
        <end position="40"/>
    </location>
</feature>
<comment type="caution">
    <text evidence="3">The sequence shown here is derived from an EMBL/GenBank/DDBJ whole genome shotgun (WGS) entry which is preliminary data.</text>
</comment>
<dbReference type="RefSeq" id="WP_344539071.1">
    <property type="nucleotide sequence ID" value="NZ_BAAATD010000002.1"/>
</dbReference>
<keyword evidence="1" id="KW-0812">Transmembrane</keyword>
<feature type="transmembrane region" description="Helical" evidence="1">
    <location>
        <begin position="146"/>
        <end position="165"/>
    </location>
</feature>
<feature type="transmembrane region" description="Helical" evidence="1">
    <location>
        <begin position="224"/>
        <end position="247"/>
    </location>
</feature>
<feature type="transmembrane region" description="Helical" evidence="1">
    <location>
        <begin position="286"/>
        <end position="305"/>
    </location>
</feature>
<sequence length="402" mass="39703">MTKVDADLRSGARAAARPITRARAMTALCSGSAMMNAAMAASSATSTLVAGERLGAGWGGVPNTAGIVGTGVGALALTWLMNRRTALIVGYAVAALGACLGVVAVAGDDVLGLSLGMVLLGLGNAGAQLSRYGAAELYPPERRGTAIGIVVWSAAVGAVGGPLLMDPSGNVADGLGLVPFAGPFLLAAVACVIAAVASFRTPVGEIVTSAVPPRALMGTPAARSALTVMATAQVVMVAVMTAAPLHLHLHGHGLAAVGLALSAHTLGMFALSPITGRLLDRFGPPPVTLAGLLTLAGSCGLAALGPDGVQLPALFLLGYAWNLCFVGGSARLARDVPPADRPHVEGAVDAAVWTLAAVASLLSTIVLSAGGYRALAGGACALAALVAVSTSLICRGRRGPTH</sequence>
<dbReference type="Proteomes" id="UP001501509">
    <property type="component" value="Unassembled WGS sequence"/>
</dbReference>
<feature type="transmembrane region" description="Helical" evidence="1">
    <location>
        <begin position="61"/>
        <end position="81"/>
    </location>
</feature>
<feature type="transmembrane region" description="Helical" evidence="1">
    <location>
        <begin position="375"/>
        <end position="394"/>
    </location>
</feature>
<organism evidence="3 4">
    <name type="scientific">Actinomadura fulvescens</name>
    <dbReference type="NCBI Taxonomy" id="46160"/>
    <lineage>
        <taxon>Bacteria</taxon>
        <taxon>Bacillati</taxon>
        <taxon>Actinomycetota</taxon>
        <taxon>Actinomycetes</taxon>
        <taxon>Streptosporangiales</taxon>
        <taxon>Thermomonosporaceae</taxon>
        <taxon>Actinomadura</taxon>
    </lineage>
</organism>
<feature type="chain" id="PRO_5046176293" evidence="2">
    <location>
        <begin position="41"/>
        <end position="402"/>
    </location>
</feature>
<name>A0ABN3PKE8_9ACTN</name>
<reference evidence="3 4" key="1">
    <citation type="journal article" date="2019" name="Int. J. Syst. Evol. Microbiol.">
        <title>The Global Catalogue of Microorganisms (GCM) 10K type strain sequencing project: providing services to taxonomists for standard genome sequencing and annotation.</title>
        <authorList>
            <consortium name="The Broad Institute Genomics Platform"/>
            <consortium name="The Broad Institute Genome Sequencing Center for Infectious Disease"/>
            <person name="Wu L."/>
            <person name="Ma J."/>
        </authorList>
    </citation>
    <scope>NUCLEOTIDE SEQUENCE [LARGE SCALE GENOMIC DNA]</scope>
    <source>
        <strain evidence="3 4">JCM 6833</strain>
    </source>
</reference>
<dbReference type="InterPro" id="IPR011701">
    <property type="entry name" value="MFS"/>
</dbReference>
<protein>
    <submittedName>
        <fullName evidence="3">MFS transporter</fullName>
    </submittedName>
</protein>
<keyword evidence="2" id="KW-0732">Signal</keyword>
<accession>A0ABN3PKE8</accession>
<feature type="transmembrane region" description="Helical" evidence="1">
    <location>
        <begin position="253"/>
        <end position="274"/>
    </location>
</feature>
<evidence type="ECO:0000313" key="3">
    <source>
        <dbReference type="EMBL" id="GAA2583504.1"/>
    </source>
</evidence>
<dbReference type="PANTHER" id="PTHR23534">
    <property type="entry name" value="MFS PERMEASE"/>
    <property type="match status" value="1"/>
</dbReference>
<keyword evidence="1" id="KW-0472">Membrane</keyword>
<dbReference type="PANTHER" id="PTHR23534:SF1">
    <property type="entry name" value="MAJOR FACILITATOR SUPERFAMILY PROTEIN"/>
    <property type="match status" value="1"/>
</dbReference>
<feature type="transmembrane region" description="Helical" evidence="1">
    <location>
        <begin position="311"/>
        <end position="330"/>
    </location>
</feature>
<keyword evidence="1" id="KW-1133">Transmembrane helix</keyword>
<feature type="transmembrane region" description="Helical" evidence="1">
    <location>
        <begin position="177"/>
        <end position="199"/>
    </location>
</feature>
<evidence type="ECO:0000256" key="1">
    <source>
        <dbReference type="SAM" id="Phobius"/>
    </source>
</evidence>
<dbReference type="Pfam" id="PF07690">
    <property type="entry name" value="MFS_1"/>
    <property type="match status" value="1"/>
</dbReference>